<feature type="transmembrane region" description="Helical" evidence="2">
    <location>
        <begin position="13"/>
        <end position="30"/>
    </location>
</feature>
<feature type="region of interest" description="Disordered" evidence="1">
    <location>
        <begin position="171"/>
        <end position="193"/>
    </location>
</feature>
<keyword evidence="2" id="KW-0812">Transmembrane</keyword>
<accession>B4NPK8</accession>
<organism evidence="3 4">
    <name type="scientific">Drosophila willistoni</name>
    <name type="common">Fruit fly</name>
    <dbReference type="NCBI Taxonomy" id="7260"/>
    <lineage>
        <taxon>Eukaryota</taxon>
        <taxon>Metazoa</taxon>
        <taxon>Ecdysozoa</taxon>
        <taxon>Arthropoda</taxon>
        <taxon>Hexapoda</taxon>
        <taxon>Insecta</taxon>
        <taxon>Pterygota</taxon>
        <taxon>Neoptera</taxon>
        <taxon>Endopterygota</taxon>
        <taxon>Diptera</taxon>
        <taxon>Brachycera</taxon>
        <taxon>Muscomorpha</taxon>
        <taxon>Ephydroidea</taxon>
        <taxon>Drosophilidae</taxon>
        <taxon>Drosophila</taxon>
        <taxon>Sophophora</taxon>
    </lineage>
</organism>
<evidence type="ECO:0000256" key="1">
    <source>
        <dbReference type="SAM" id="MobiDB-lite"/>
    </source>
</evidence>
<evidence type="ECO:0000313" key="4">
    <source>
        <dbReference type="Proteomes" id="UP000007798"/>
    </source>
</evidence>
<name>B4NPK8_DROWI</name>
<dbReference type="EMBL" id="CH964291">
    <property type="protein sequence ID" value="EDW86448.1"/>
    <property type="molecule type" value="Genomic_DNA"/>
</dbReference>
<protein>
    <submittedName>
        <fullName evidence="3">Uncharacterized protein</fullName>
    </submittedName>
</protein>
<feature type="transmembrane region" description="Helical" evidence="2">
    <location>
        <begin position="116"/>
        <end position="140"/>
    </location>
</feature>
<dbReference type="KEGG" id="dwi:6652849"/>
<feature type="transmembrane region" description="Helical" evidence="2">
    <location>
        <begin position="75"/>
        <end position="95"/>
    </location>
</feature>
<dbReference type="HOGENOM" id="CLU_1449182_0_0_1"/>
<dbReference type="OrthoDB" id="7856903at2759"/>
<dbReference type="Proteomes" id="UP000007798">
    <property type="component" value="Unassembled WGS sequence"/>
</dbReference>
<dbReference type="OMA" id="MDIFMER"/>
<evidence type="ECO:0000256" key="2">
    <source>
        <dbReference type="SAM" id="Phobius"/>
    </source>
</evidence>
<dbReference type="InParanoid" id="B4NPK8"/>
<proteinExistence type="predicted"/>
<dbReference type="PhylomeDB" id="B4NPK8"/>
<keyword evidence="4" id="KW-1185">Reference proteome</keyword>
<dbReference type="STRING" id="7260.B4NPK8"/>
<gene>
    <name evidence="3" type="primary">Dwil\GK18206</name>
    <name evidence="3" type="ORF">Dwil_GK18206</name>
</gene>
<keyword evidence="2" id="KW-1133">Transmembrane helix</keyword>
<keyword evidence="2" id="KW-0472">Membrane</keyword>
<reference evidence="3 4" key="1">
    <citation type="journal article" date="2007" name="Nature">
        <title>Evolution of genes and genomes on the Drosophila phylogeny.</title>
        <authorList>
            <consortium name="Drosophila 12 Genomes Consortium"/>
            <person name="Clark A.G."/>
            <person name="Eisen M.B."/>
            <person name="Smith D.R."/>
            <person name="Bergman C.M."/>
            <person name="Oliver B."/>
            <person name="Markow T.A."/>
            <person name="Kaufman T.C."/>
            <person name="Kellis M."/>
            <person name="Gelbart W."/>
            <person name="Iyer V.N."/>
            <person name="Pollard D.A."/>
            <person name="Sackton T.B."/>
            <person name="Larracuente A.M."/>
            <person name="Singh N.D."/>
            <person name="Abad J.P."/>
            <person name="Abt D.N."/>
            <person name="Adryan B."/>
            <person name="Aguade M."/>
            <person name="Akashi H."/>
            <person name="Anderson W.W."/>
            <person name="Aquadro C.F."/>
            <person name="Ardell D.H."/>
            <person name="Arguello R."/>
            <person name="Artieri C.G."/>
            <person name="Barbash D.A."/>
            <person name="Barker D."/>
            <person name="Barsanti P."/>
            <person name="Batterham P."/>
            <person name="Batzoglou S."/>
            <person name="Begun D."/>
            <person name="Bhutkar A."/>
            <person name="Blanco E."/>
            <person name="Bosak S.A."/>
            <person name="Bradley R.K."/>
            <person name="Brand A.D."/>
            <person name="Brent M.R."/>
            <person name="Brooks A.N."/>
            <person name="Brown R.H."/>
            <person name="Butlin R.K."/>
            <person name="Caggese C."/>
            <person name="Calvi B.R."/>
            <person name="Bernardo de Carvalho A."/>
            <person name="Caspi A."/>
            <person name="Castrezana S."/>
            <person name="Celniker S.E."/>
            <person name="Chang J.L."/>
            <person name="Chapple C."/>
            <person name="Chatterji S."/>
            <person name="Chinwalla A."/>
            <person name="Civetta A."/>
            <person name="Clifton S.W."/>
            <person name="Comeron J.M."/>
            <person name="Costello J.C."/>
            <person name="Coyne J.A."/>
            <person name="Daub J."/>
            <person name="David R.G."/>
            <person name="Delcher A.L."/>
            <person name="Delehaunty K."/>
            <person name="Do C.B."/>
            <person name="Ebling H."/>
            <person name="Edwards K."/>
            <person name="Eickbush T."/>
            <person name="Evans J.D."/>
            <person name="Filipski A."/>
            <person name="Findeiss S."/>
            <person name="Freyhult E."/>
            <person name="Fulton L."/>
            <person name="Fulton R."/>
            <person name="Garcia A.C."/>
            <person name="Gardiner A."/>
            <person name="Garfield D.A."/>
            <person name="Garvin B.E."/>
            <person name="Gibson G."/>
            <person name="Gilbert D."/>
            <person name="Gnerre S."/>
            <person name="Godfrey J."/>
            <person name="Good R."/>
            <person name="Gotea V."/>
            <person name="Gravely B."/>
            <person name="Greenberg A.J."/>
            <person name="Griffiths-Jones S."/>
            <person name="Gross S."/>
            <person name="Guigo R."/>
            <person name="Gustafson E.A."/>
            <person name="Haerty W."/>
            <person name="Hahn M.W."/>
            <person name="Halligan D.L."/>
            <person name="Halpern A.L."/>
            <person name="Halter G.M."/>
            <person name="Han M.V."/>
            <person name="Heger A."/>
            <person name="Hillier L."/>
            <person name="Hinrichs A.S."/>
            <person name="Holmes I."/>
            <person name="Hoskins R.A."/>
            <person name="Hubisz M.J."/>
            <person name="Hultmark D."/>
            <person name="Huntley M.A."/>
            <person name="Jaffe D.B."/>
            <person name="Jagadeeshan S."/>
            <person name="Jeck W.R."/>
            <person name="Johnson J."/>
            <person name="Jones C.D."/>
            <person name="Jordan W.C."/>
            <person name="Karpen G.H."/>
            <person name="Kataoka E."/>
            <person name="Keightley P.D."/>
            <person name="Kheradpour P."/>
            <person name="Kirkness E.F."/>
            <person name="Koerich L.B."/>
            <person name="Kristiansen K."/>
            <person name="Kudrna D."/>
            <person name="Kulathinal R.J."/>
            <person name="Kumar S."/>
            <person name="Kwok R."/>
            <person name="Lander E."/>
            <person name="Langley C.H."/>
            <person name="Lapoint R."/>
            <person name="Lazzaro B.P."/>
            <person name="Lee S.J."/>
            <person name="Levesque L."/>
            <person name="Li R."/>
            <person name="Lin C.F."/>
            <person name="Lin M.F."/>
            <person name="Lindblad-Toh K."/>
            <person name="Llopart A."/>
            <person name="Long M."/>
            <person name="Low L."/>
            <person name="Lozovsky E."/>
            <person name="Lu J."/>
            <person name="Luo M."/>
            <person name="Machado C.A."/>
            <person name="Makalowski W."/>
            <person name="Marzo M."/>
            <person name="Matsuda M."/>
            <person name="Matzkin L."/>
            <person name="McAllister B."/>
            <person name="McBride C.S."/>
            <person name="McKernan B."/>
            <person name="McKernan K."/>
            <person name="Mendez-Lago M."/>
            <person name="Minx P."/>
            <person name="Mollenhauer M.U."/>
            <person name="Montooth K."/>
            <person name="Mount S.M."/>
            <person name="Mu X."/>
            <person name="Myers E."/>
            <person name="Negre B."/>
            <person name="Newfeld S."/>
            <person name="Nielsen R."/>
            <person name="Noor M.A."/>
            <person name="O'Grady P."/>
            <person name="Pachter L."/>
            <person name="Papaceit M."/>
            <person name="Parisi M.J."/>
            <person name="Parisi M."/>
            <person name="Parts L."/>
            <person name="Pedersen J.S."/>
            <person name="Pesole G."/>
            <person name="Phillippy A.M."/>
            <person name="Ponting C.P."/>
            <person name="Pop M."/>
            <person name="Porcelli D."/>
            <person name="Powell J.R."/>
            <person name="Prohaska S."/>
            <person name="Pruitt K."/>
            <person name="Puig M."/>
            <person name="Quesneville H."/>
            <person name="Ram K.R."/>
            <person name="Rand D."/>
            <person name="Rasmussen M.D."/>
            <person name="Reed L.K."/>
            <person name="Reenan R."/>
            <person name="Reily A."/>
            <person name="Remington K.A."/>
            <person name="Rieger T.T."/>
            <person name="Ritchie M.G."/>
            <person name="Robin C."/>
            <person name="Rogers Y.H."/>
            <person name="Rohde C."/>
            <person name="Rozas J."/>
            <person name="Rubenfield M.J."/>
            <person name="Ruiz A."/>
            <person name="Russo S."/>
            <person name="Salzberg S.L."/>
            <person name="Sanchez-Gracia A."/>
            <person name="Saranga D.J."/>
            <person name="Sato H."/>
            <person name="Schaeffer S.W."/>
            <person name="Schatz M.C."/>
            <person name="Schlenke T."/>
            <person name="Schwartz R."/>
            <person name="Segarra C."/>
            <person name="Singh R.S."/>
            <person name="Sirot L."/>
            <person name="Sirota M."/>
            <person name="Sisneros N.B."/>
            <person name="Smith C.D."/>
            <person name="Smith T.F."/>
            <person name="Spieth J."/>
            <person name="Stage D.E."/>
            <person name="Stark A."/>
            <person name="Stephan W."/>
            <person name="Strausberg R.L."/>
            <person name="Strempel S."/>
            <person name="Sturgill D."/>
            <person name="Sutton G."/>
            <person name="Sutton G.G."/>
            <person name="Tao W."/>
            <person name="Teichmann S."/>
            <person name="Tobari Y.N."/>
            <person name="Tomimura Y."/>
            <person name="Tsolas J.M."/>
            <person name="Valente V.L."/>
            <person name="Venter E."/>
            <person name="Venter J.C."/>
            <person name="Vicario S."/>
            <person name="Vieira F.G."/>
            <person name="Vilella A.J."/>
            <person name="Villasante A."/>
            <person name="Walenz B."/>
            <person name="Wang J."/>
            <person name="Wasserman M."/>
            <person name="Watts T."/>
            <person name="Wilson D."/>
            <person name="Wilson R.K."/>
            <person name="Wing R.A."/>
            <person name="Wolfner M.F."/>
            <person name="Wong A."/>
            <person name="Wong G.K."/>
            <person name="Wu C.I."/>
            <person name="Wu G."/>
            <person name="Yamamoto D."/>
            <person name="Yang H.P."/>
            <person name="Yang S.P."/>
            <person name="Yorke J.A."/>
            <person name="Yoshida K."/>
            <person name="Zdobnov E."/>
            <person name="Zhang P."/>
            <person name="Zhang Y."/>
            <person name="Zimin A.V."/>
            <person name="Baldwin J."/>
            <person name="Abdouelleil A."/>
            <person name="Abdulkadir J."/>
            <person name="Abebe A."/>
            <person name="Abera B."/>
            <person name="Abreu J."/>
            <person name="Acer S.C."/>
            <person name="Aftuck L."/>
            <person name="Alexander A."/>
            <person name="An P."/>
            <person name="Anderson E."/>
            <person name="Anderson S."/>
            <person name="Arachi H."/>
            <person name="Azer M."/>
            <person name="Bachantsang P."/>
            <person name="Barry A."/>
            <person name="Bayul T."/>
            <person name="Berlin A."/>
            <person name="Bessette D."/>
            <person name="Bloom T."/>
            <person name="Blye J."/>
            <person name="Boguslavskiy L."/>
            <person name="Bonnet C."/>
            <person name="Boukhgalter B."/>
            <person name="Bourzgui I."/>
            <person name="Brown A."/>
            <person name="Cahill P."/>
            <person name="Channer S."/>
            <person name="Cheshatsang Y."/>
            <person name="Chuda L."/>
            <person name="Citroen M."/>
            <person name="Collymore A."/>
            <person name="Cooke P."/>
            <person name="Costello M."/>
            <person name="D'Aco K."/>
            <person name="Daza R."/>
            <person name="De Haan G."/>
            <person name="DeGray S."/>
            <person name="DeMaso C."/>
            <person name="Dhargay N."/>
            <person name="Dooley K."/>
            <person name="Dooley E."/>
            <person name="Doricent M."/>
            <person name="Dorje P."/>
            <person name="Dorjee K."/>
            <person name="Dupes A."/>
            <person name="Elong R."/>
            <person name="Falk J."/>
            <person name="Farina A."/>
            <person name="Faro S."/>
            <person name="Ferguson D."/>
            <person name="Fisher S."/>
            <person name="Foley C.D."/>
            <person name="Franke A."/>
            <person name="Friedrich D."/>
            <person name="Gadbois L."/>
            <person name="Gearin G."/>
            <person name="Gearin C.R."/>
            <person name="Giannoukos G."/>
            <person name="Goode T."/>
            <person name="Graham J."/>
            <person name="Grandbois E."/>
            <person name="Grewal S."/>
            <person name="Gyaltsen K."/>
            <person name="Hafez N."/>
            <person name="Hagos B."/>
            <person name="Hall J."/>
            <person name="Henson C."/>
            <person name="Hollinger A."/>
            <person name="Honan T."/>
            <person name="Huard M.D."/>
            <person name="Hughes L."/>
            <person name="Hurhula B."/>
            <person name="Husby M.E."/>
            <person name="Kamat A."/>
            <person name="Kanga B."/>
            <person name="Kashin S."/>
            <person name="Khazanovich D."/>
            <person name="Kisner P."/>
            <person name="Lance K."/>
            <person name="Lara M."/>
            <person name="Lee W."/>
            <person name="Lennon N."/>
            <person name="Letendre F."/>
            <person name="LeVine R."/>
            <person name="Lipovsky A."/>
            <person name="Liu X."/>
            <person name="Liu J."/>
            <person name="Liu S."/>
            <person name="Lokyitsang T."/>
            <person name="Lokyitsang Y."/>
            <person name="Lubonja R."/>
            <person name="Lui A."/>
            <person name="MacDonald P."/>
            <person name="Magnisalis V."/>
            <person name="Maru K."/>
            <person name="Matthews C."/>
            <person name="McCusker W."/>
            <person name="McDonough S."/>
            <person name="Mehta T."/>
            <person name="Meldrim J."/>
            <person name="Meneus L."/>
            <person name="Mihai O."/>
            <person name="Mihalev A."/>
            <person name="Mihova T."/>
            <person name="Mittelman R."/>
            <person name="Mlenga V."/>
            <person name="Montmayeur A."/>
            <person name="Mulrain L."/>
            <person name="Navidi A."/>
            <person name="Naylor J."/>
            <person name="Negash T."/>
            <person name="Nguyen T."/>
            <person name="Nguyen N."/>
            <person name="Nicol R."/>
            <person name="Norbu C."/>
            <person name="Norbu N."/>
            <person name="Novod N."/>
            <person name="O'Neill B."/>
            <person name="Osman S."/>
            <person name="Markiewicz E."/>
            <person name="Oyono O.L."/>
            <person name="Patti C."/>
            <person name="Phunkhang P."/>
            <person name="Pierre F."/>
            <person name="Priest M."/>
            <person name="Raghuraman S."/>
            <person name="Rege F."/>
            <person name="Reyes R."/>
            <person name="Rise C."/>
            <person name="Rogov P."/>
            <person name="Ross K."/>
            <person name="Ryan E."/>
            <person name="Settipalli S."/>
            <person name="Shea T."/>
            <person name="Sherpa N."/>
            <person name="Shi L."/>
            <person name="Shih D."/>
            <person name="Sparrow T."/>
            <person name="Spaulding J."/>
            <person name="Stalker J."/>
            <person name="Stange-Thomann N."/>
            <person name="Stavropoulos S."/>
            <person name="Stone C."/>
            <person name="Strader C."/>
            <person name="Tesfaye S."/>
            <person name="Thomson T."/>
            <person name="Thoulutsang Y."/>
            <person name="Thoulutsang D."/>
            <person name="Topham K."/>
            <person name="Topping I."/>
            <person name="Tsamla T."/>
            <person name="Vassiliev H."/>
            <person name="Vo A."/>
            <person name="Wangchuk T."/>
            <person name="Wangdi T."/>
            <person name="Weiand M."/>
            <person name="Wilkinson J."/>
            <person name="Wilson A."/>
            <person name="Yadav S."/>
            <person name="Young G."/>
            <person name="Yu Q."/>
            <person name="Zembek L."/>
            <person name="Zhong D."/>
            <person name="Zimmer A."/>
            <person name="Zwirko Z."/>
            <person name="Jaffe D.B."/>
            <person name="Alvarez P."/>
            <person name="Brockman W."/>
            <person name="Butler J."/>
            <person name="Chin C."/>
            <person name="Gnerre S."/>
            <person name="Grabherr M."/>
            <person name="Kleber M."/>
            <person name="Mauceli E."/>
            <person name="MacCallum I."/>
        </authorList>
    </citation>
    <scope>NUCLEOTIDE SEQUENCE [LARGE SCALE GENOMIC DNA]</scope>
    <source>
        <strain evidence="4">Tucson 14030-0811.24</strain>
    </source>
</reference>
<dbReference type="AlphaFoldDB" id="B4NPK8"/>
<feature type="transmembrane region" description="Helical" evidence="2">
    <location>
        <begin position="37"/>
        <end position="55"/>
    </location>
</feature>
<evidence type="ECO:0000313" key="3">
    <source>
        <dbReference type="EMBL" id="EDW86448.1"/>
    </source>
</evidence>
<sequence length="193" mass="22657">MAVFRTELEVWELRTALVCCVGLFMANANVWRMKWSADLASTLITFSTVMLLHLFRMKKTPPVTKTWHLCLDVLLYYLGNQVTMALIWQQFCIALEHFKDLSTESQGFMDIFMERLSWFAIVKTDFVFIVKTGLALLITYKAMTWASFLDYILPVRRPDPEVMKPIVKQIVKKKPRARKASKNRSRSRKRRAR</sequence>